<sequence length="160" mass="17057">MTTNPGGPIIPVALTDWVEQGIKNIYTATTENALNAALDAFLKRDARLTVNGKAVTPQQYAALLRSEKAGELSASVKFDSVVAVPVTSDESVPQTGSVGAFYEATITTHLIKISHVQSSLNVVVVEDEKLKGQYDPRRVSLLNQVVLDTVPIVQPGATKA</sequence>
<keyword evidence="2" id="KW-1185">Reference proteome</keyword>
<proteinExistence type="predicted"/>
<gene>
    <name evidence="1" type="ORF">LAESUDRAFT_715133</name>
</gene>
<dbReference type="InParanoid" id="A0A165DKM2"/>
<accession>A0A165DKM2</accession>
<dbReference type="OrthoDB" id="3188871at2759"/>
<evidence type="ECO:0000313" key="1">
    <source>
        <dbReference type="EMBL" id="KZT05090.1"/>
    </source>
</evidence>
<dbReference type="RefSeq" id="XP_040762830.1">
    <property type="nucleotide sequence ID" value="XM_040907118.1"/>
</dbReference>
<dbReference type="AlphaFoldDB" id="A0A165DKM2"/>
<name>A0A165DKM2_9APHY</name>
<reference evidence="1 2" key="1">
    <citation type="journal article" date="2016" name="Mol. Biol. Evol.">
        <title>Comparative Genomics of Early-Diverging Mushroom-Forming Fungi Provides Insights into the Origins of Lignocellulose Decay Capabilities.</title>
        <authorList>
            <person name="Nagy L.G."/>
            <person name="Riley R."/>
            <person name="Tritt A."/>
            <person name="Adam C."/>
            <person name="Daum C."/>
            <person name="Floudas D."/>
            <person name="Sun H."/>
            <person name="Yadav J.S."/>
            <person name="Pangilinan J."/>
            <person name="Larsson K.H."/>
            <person name="Matsuura K."/>
            <person name="Barry K."/>
            <person name="Labutti K."/>
            <person name="Kuo R."/>
            <person name="Ohm R.A."/>
            <person name="Bhattacharya S.S."/>
            <person name="Shirouzu T."/>
            <person name="Yoshinaga Y."/>
            <person name="Martin F.M."/>
            <person name="Grigoriev I.V."/>
            <person name="Hibbett D.S."/>
        </authorList>
    </citation>
    <scope>NUCLEOTIDE SEQUENCE [LARGE SCALE GENOMIC DNA]</scope>
    <source>
        <strain evidence="1 2">93-53</strain>
    </source>
</reference>
<protein>
    <submittedName>
        <fullName evidence="1">Uncharacterized protein</fullName>
    </submittedName>
</protein>
<organism evidence="1 2">
    <name type="scientific">Laetiporus sulphureus 93-53</name>
    <dbReference type="NCBI Taxonomy" id="1314785"/>
    <lineage>
        <taxon>Eukaryota</taxon>
        <taxon>Fungi</taxon>
        <taxon>Dikarya</taxon>
        <taxon>Basidiomycota</taxon>
        <taxon>Agaricomycotina</taxon>
        <taxon>Agaricomycetes</taxon>
        <taxon>Polyporales</taxon>
        <taxon>Laetiporus</taxon>
    </lineage>
</organism>
<evidence type="ECO:0000313" key="2">
    <source>
        <dbReference type="Proteomes" id="UP000076871"/>
    </source>
</evidence>
<dbReference type="EMBL" id="KV427632">
    <property type="protein sequence ID" value="KZT05090.1"/>
    <property type="molecule type" value="Genomic_DNA"/>
</dbReference>
<dbReference type="Proteomes" id="UP000076871">
    <property type="component" value="Unassembled WGS sequence"/>
</dbReference>
<dbReference type="GeneID" id="63824147"/>